<name>A0A174S7V9_9CLOT</name>
<evidence type="ECO:0000256" key="8">
    <source>
        <dbReference type="ARBA" id="ARBA00022801"/>
    </source>
</evidence>
<evidence type="ECO:0000256" key="2">
    <source>
        <dbReference type="ARBA" id="ARBA00001946"/>
    </source>
</evidence>
<comment type="cofactor">
    <cofactor evidence="2">
        <name>Mg(2+)</name>
        <dbReference type="ChEBI" id="CHEBI:18420"/>
    </cofactor>
</comment>
<organism evidence="10 11">
    <name type="scientific">Clostridium baratii</name>
    <dbReference type="NCBI Taxonomy" id="1561"/>
    <lineage>
        <taxon>Bacteria</taxon>
        <taxon>Bacillati</taxon>
        <taxon>Bacillota</taxon>
        <taxon>Clostridia</taxon>
        <taxon>Eubacteriales</taxon>
        <taxon>Clostridiaceae</taxon>
        <taxon>Clostridium</taxon>
    </lineage>
</organism>
<evidence type="ECO:0000256" key="6">
    <source>
        <dbReference type="ARBA" id="ARBA00022670"/>
    </source>
</evidence>
<dbReference type="Pfam" id="PF02073">
    <property type="entry name" value="Peptidase_M29"/>
    <property type="match status" value="1"/>
</dbReference>
<evidence type="ECO:0000256" key="1">
    <source>
        <dbReference type="ARBA" id="ARBA00001941"/>
    </source>
</evidence>
<dbReference type="PRINTS" id="PR00919">
    <property type="entry name" value="THERMOPTASE"/>
</dbReference>
<keyword evidence="7" id="KW-0479">Metal-binding</keyword>
<dbReference type="GO" id="GO:0004177">
    <property type="term" value="F:aminopeptidase activity"/>
    <property type="evidence" value="ECO:0007669"/>
    <property type="project" value="UniProtKB-KW"/>
</dbReference>
<dbReference type="PANTHER" id="PTHR34448">
    <property type="entry name" value="AMINOPEPTIDASE"/>
    <property type="match status" value="1"/>
</dbReference>
<dbReference type="GO" id="GO:0006508">
    <property type="term" value="P:proteolysis"/>
    <property type="evidence" value="ECO:0007669"/>
    <property type="project" value="UniProtKB-KW"/>
</dbReference>
<comment type="similarity">
    <text evidence="4">Belongs to the peptidase M29 family.</text>
</comment>
<sequence>MDNFDCLLKKYAKLVVTKGVNLQKDKLLFINSPIECSKFAKLLAEEAFKIGAKDVYINYSDELFTKLRFQNASIETLSNVPQYEVDKYNYFVDNDASFISISASNPSLFKGIDSKKIASSSKAKSLALKYYSNKLMNNENAWCVISMPTKAWAMKVFNDCNEDEAVDKLWNAIFNVMRLNNEDPSKAWDIHLENLKNNMKKLNKLNFKKLIFKNSLGTDLHIELPEGHIWCGGADYTKNGIEFIANMPTEEIFSTPKRNGVNGKVVSTKPLNYGGNLITDFSLTFKDGKVVDFTAKEGYDSLNELLNTDEGSRYLGEVALVPYDSPISNSNILFYNTLFDENASCHLALGKAYPSCIKNGENMSEDELLNANSNISLVHVDFMIGSKDLNIIGITQDSKEVQVFKDGNFSL</sequence>
<keyword evidence="9" id="KW-0482">Metalloprotease</keyword>
<dbReference type="AlphaFoldDB" id="A0A174S7V9"/>
<protein>
    <submittedName>
        <fullName evidence="10">Aminopeptidase II</fullName>
        <ecNumber evidence="10">3.4.11.-</ecNumber>
    </submittedName>
</protein>
<evidence type="ECO:0000256" key="3">
    <source>
        <dbReference type="ARBA" id="ARBA00001947"/>
    </source>
</evidence>
<dbReference type="GO" id="GO:0008237">
    <property type="term" value="F:metallopeptidase activity"/>
    <property type="evidence" value="ECO:0007669"/>
    <property type="project" value="UniProtKB-KW"/>
</dbReference>
<dbReference type="RefSeq" id="WP_055207225.1">
    <property type="nucleotide sequence ID" value="NZ_CZBO01000001.1"/>
</dbReference>
<dbReference type="EMBL" id="CZBO01000001">
    <property type="protein sequence ID" value="CUP91728.1"/>
    <property type="molecule type" value="Genomic_DNA"/>
</dbReference>
<dbReference type="SUPFAM" id="SSF144052">
    <property type="entry name" value="Thermophilic metalloprotease-like"/>
    <property type="match status" value="1"/>
</dbReference>
<comment type="cofactor">
    <cofactor evidence="3">
        <name>Zn(2+)</name>
        <dbReference type="ChEBI" id="CHEBI:29105"/>
    </cofactor>
</comment>
<keyword evidence="5 10" id="KW-0031">Aminopeptidase</keyword>
<dbReference type="PANTHER" id="PTHR34448:SF3">
    <property type="entry name" value="AMINOPEPTIDASE AMPS"/>
    <property type="match status" value="1"/>
</dbReference>
<evidence type="ECO:0000256" key="4">
    <source>
        <dbReference type="ARBA" id="ARBA00008236"/>
    </source>
</evidence>
<dbReference type="InterPro" id="IPR035097">
    <property type="entry name" value="M29_N-terminal"/>
</dbReference>
<keyword evidence="8 10" id="KW-0378">Hydrolase</keyword>
<dbReference type="InterPro" id="IPR052170">
    <property type="entry name" value="M29_Exopeptidase"/>
</dbReference>
<evidence type="ECO:0000256" key="7">
    <source>
        <dbReference type="ARBA" id="ARBA00022723"/>
    </source>
</evidence>
<evidence type="ECO:0000256" key="5">
    <source>
        <dbReference type="ARBA" id="ARBA00022438"/>
    </source>
</evidence>
<dbReference type="Proteomes" id="UP000095563">
    <property type="component" value="Unassembled WGS sequence"/>
</dbReference>
<comment type="cofactor">
    <cofactor evidence="1">
        <name>Co(2+)</name>
        <dbReference type="ChEBI" id="CHEBI:48828"/>
    </cofactor>
</comment>
<gene>
    <name evidence="10" type="ORF">ERS852568_01290</name>
</gene>
<dbReference type="Gene3D" id="3.40.1830.10">
    <property type="entry name" value="Thermophilic metalloprotease (M29)"/>
    <property type="match status" value="1"/>
</dbReference>
<proteinExistence type="inferred from homology"/>
<accession>A0A174S7V9</accession>
<dbReference type="EC" id="3.4.11.-" evidence="10"/>
<evidence type="ECO:0000313" key="11">
    <source>
        <dbReference type="Proteomes" id="UP000095563"/>
    </source>
</evidence>
<dbReference type="GO" id="GO:0046872">
    <property type="term" value="F:metal ion binding"/>
    <property type="evidence" value="ECO:0007669"/>
    <property type="project" value="UniProtKB-KW"/>
</dbReference>
<reference evidence="10 11" key="1">
    <citation type="submission" date="2015-09" db="EMBL/GenBank/DDBJ databases">
        <authorList>
            <consortium name="Pathogen Informatics"/>
        </authorList>
    </citation>
    <scope>NUCLEOTIDE SEQUENCE [LARGE SCALE GENOMIC DNA]</scope>
    <source>
        <strain evidence="10 11">2789STDY5834956</strain>
    </source>
</reference>
<dbReference type="InterPro" id="IPR000787">
    <property type="entry name" value="Peptidase_M29"/>
</dbReference>
<keyword evidence="6" id="KW-0645">Protease</keyword>
<evidence type="ECO:0000313" key="10">
    <source>
        <dbReference type="EMBL" id="CUP91728.1"/>
    </source>
</evidence>
<evidence type="ECO:0000256" key="9">
    <source>
        <dbReference type="ARBA" id="ARBA00023049"/>
    </source>
</evidence>